<dbReference type="InterPro" id="IPR036397">
    <property type="entry name" value="RNaseH_sf"/>
</dbReference>
<gene>
    <name evidence="2" type="ORF">AUJ66_05875</name>
</gene>
<dbReference type="Pfam" id="PF13384">
    <property type="entry name" value="HTH_23"/>
    <property type="match status" value="1"/>
</dbReference>
<evidence type="ECO:0000259" key="1">
    <source>
        <dbReference type="PROSITE" id="PS50994"/>
    </source>
</evidence>
<dbReference type="GO" id="GO:0003676">
    <property type="term" value="F:nucleic acid binding"/>
    <property type="evidence" value="ECO:0007669"/>
    <property type="project" value="InterPro"/>
</dbReference>
<dbReference type="InterPro" id="IPR012337">
    <property type="entry name" value="RNaseH-like_sf"/>
</dbReference>
<dbReference type="EMBL" id="MNUO01000092">
    <property type="protein sequence ID" value="OIN96544.1"/>
    <property type="molecule type" value="Genomic_DNA"/>
</dbReference>
<dbReference type="PROSITE" id="PS50994">
    <property type="entry name" value="INTEGRASE"/>
    <property type="match status" value="1"/>
</dbReference>
<comment type="caution">
    <text evidence="2">The sequence shown here is derived from an EMBL/GenBank/DDBJ whole genome shotgun (WGS) entry which is preliminary data.</text>
</comment>
<proteinExistence type="predicted"/>
<feature type="domain" description="Integrase catalytic" evidence="1">
    <location>
        <begin position="128"/>
        <end position="304"/>
    </location>
</feature>
<dbReference type="AlphaFoldDB" id="A0A1J4SB66"/>
<sequence>MDEKELREQAVRRYENGESPKEIYQSLGKGKTWFFKWLKRSKHNGENWTENLSRRPHRVRKRVDRTMEQAVIEARKHLEKTLYAQIGALNISWHLSQQGITPPPISTINKVLKRNNLVRKSPKYEAKNIDYPSLEITRSNYLHQFDVVGPRYLKDNGRFYSDNIIDAYDRRCSVNPVRRQTNIDITNALIRCWQTLGIPAYLQMDNKLPMRGSNRYPHSFGLVIRLCLHLNIQPIFIPLKEPWRNAIIERFQDVFDKGFFRSQYFKDFPYLLQQARGFETFHDQNHRYSTLEGKTPIEKCSGHITLLPPDFRVPEKLGIAPGYVHLVRFIRSNRVLDIFGERFSMPLEVEYEYVWATIDTAKETLSIYHDSKLIEKLDYPLPKTAIDLSKIDL</sequence>
<evidence type="ECO:0000313" key="3">
    <source>
        <dbReference type="Proteomes" id="UP000182278"/>
    </source>
</evidence>
<evidence type="ECO:0000313" key="2">
    <source>
        <dbReference type="EMBL" id="OIN96544.1"/>
    </source>
</evidence>
<dbReference type="Proteomes" id="UP000182278">
    <property type="component" value="Unassembled WGS sequence"/>
</dbReference>
<organism evidence="2 3">
    <name type="scientific">Candidatus Desantisbacteria bacterium CG1_02_38_46</name>
    <dbReference type="NCBI Taxonomy" id="1817893"/>
    <lineage>
        <taxon>Bacteria</taxon>
        <taxon>Candidatus Desantisiibacteriota</taxon>
    </lineage>
</organism>
<dbReference type="InterPro" id="IPR009057">
    <property type="entry name" value="Homeodomain-like_sf"/>
</dbReference>
<dbReference type="GO" id="GO:0015074">
    <property type="term" value="P:DNA integration"/>
    <property type="evidence" value="ECO:0007669"/>
    <property type="project" value="InterPro"/>
</dbReference>
<dbReference type="STRING" id="1817893.AUJ66_05875"/>
<dbReference type="SUPFAM" id="SSF46689">
    <property type="entry name" value="Homeodomain-like"/>
    <property type="match status" value="1"/>
</dbReference>
<protein>
    <recommendedName>
        <fullName evidence="1">Integrase catalytic domain-containing protein</fullName>
    </recommendedName>
</protein>
<name>A0A1J4SB66_9BACT</name>
<dbReference type="Gene3D" id="3.30.420.10">
    <property type="entry name" value="Ribonuclease H-like superfamily/Ribonuclease H"/>
    <property type="match status" value="1"/>
</dbReference>
<reference evidence="2 3" key="1">
    <citation type="journal article" date="2016" name="Environ. Microbiol.">
        <title>Genomic resolution of a cold subsurface aquifer community provides metabolic insights for novel microbes adapted to high CO concentrations.</title>
        <authorList>
            <person name="Probst A.J."/>
            <person name="Castelle C.J."/>
            <person name="Singh A."/>
            <person name="Brown C.T."/>
            <person name="Anantharaman K."/>
            <person name="Sharon I."/>
            <person name="Hug L.A."/>
            <person name="Burstein D."/>
            <person name="Emerson J.B."/>
            <person name="Thomas B.C."/>
            <person name="Banfield J.F."/>
        </authorList>
    </citation>
    <scope>NUCLEOTIDE SEQUENCE [LARGE SCALE GENOMIC DNA]</scope>
    <source>
        <strain evidence="2">CG1_02_38_46</strain>
    </source>
</reference>
<dbReference type="SUPFAM" id="SSF53098">
    <property type="entry name" value="Ribonuclease H-like"/>
    <property type="match status" value="1"/>
</dbReference>
<dbReference type="InterPro" id="IPR001584">
    <property type="entry name" value="Integrase_cat-core"/>
</dbReference>
<accession>A0A1J4SB66</accession>